<dbReference type="InterPro" id="IPR019682">
    <property type="entry name" value="Phage_T7_Gp17.5_holin"/>
</dbReference>
<feature type="transmembrane region" description="Helical" evidence="1">
    <location>
        <begin position="32"/>
        <end position="52"/>
    </location>
</feature>
<dbReference type="EMBL" id="CP063361">
    <property type="protein sequence ID" value="UOD28796.1"/>
    <property type="molecule type" value="Genomic_DNA"/>
</dbReference>
<evidence type="ECO:0000313" key="3">
    <source>
        <dbReference type="Proteomes" id="UP000831532"/>
    </source>
</evidence>
<keyword evidence="3" id="KW-1185">Reference proteome</keyword>
<keyword evidence="1" id="KW-1133">Transmembrane helix</keyword>
<gene>
    <name evidence="2" type="ORF">INH39_25645</name>
</gene>
<dbReference type="Pfam" id="PF10746">
    <property type="entry name" value="Phage_holin_2_2"/>
    <property type="match status" value="1"/>
</dbReference>
<evidence type="ECO:0008006" key="4">
    <source>
        <dbReference type="Google" id="ProtNLM"/>
    </source>
</evidence>
<keyword evidence="1" id="KW-0812">Transmembrane</keyword>
<name>A0ABY4A5F9_9BURK</name>
<evidence type="ECO:0000313" key="2">
    <source>
        <dbReference type="EMBL" id="UOD28796.1"/>
    </source>
</evidence>
<keyword evidence="1" id="KW-0472">Membrane</keyword>
<protein>
    <recommendedName>
        <fullName evidence="4">Holin</fullName>
    </recommendedName>
</protein>
<organism evidence="2 3">
    <name type="scientific">Massilia violaceinigra</name>
    <dbReference type="NCBI Taxonomy" id="2045208"/>
    <lineage>
        <taxon>Bacteria</taxon>
        <taxon>Pseudomonadati</taxon>
        <taxon>Pseudomonadota</taxon>
        <taxon>Betaproteobacteria</taxon>
        <taxon>Burkholderiales</taxon>
        <taxon>Oxalobacteraceae</taxon>
        <taxon>Telluria group</taxon>
        <taxon>Massilia</taxon>
    </lineage>
</organism>
<proteinExistence type="predicted"/>
<dbReference type="Proteomes" id="UP000831532">
    <property type="component" value="Chromosome"/>
</dbReference>
<reference evidence="2 3" key="1">
    <citation type="submission" date="2020-10" db="EMBL/GenBank/DDBJ databases">
        <title>Genome analysis of Massilia species.</title>
        <authorList>
            <person name="Jung D.-H."/>
        </authorList>
    </citation>
    <scope>NUCLEOTIDE SEQUENCE [LARGE SCALE GENOMIC DNA]</scope>
    <source>
        <strain evidence="3">sipir</strain>
    </source>
</reference>
<dbReference type="RefSeq" id="WP_243489942.1">
    <property type="nucleotide sequence ID" value="NZ_CP063361.1"/>
</dbReference>
<evidence type="ECO:0000256" key="1">
    <source>
        <dbReference type="SAM" id="Phobius"/>
    </source>
</evidence>
<accession>A0ABY4A5F9</accession>
<sequence>MRDPTNQALEAVAKLSPPAAVTTYSQVFNLSLADWVAALTIIYTLLQITLLVRDRLVRRRRKTDIVPQEDDHDE</sequence>